<accession>A0ABZ1DUF6</accession>
<comment type="similarity">
    <text evidence="1 3">Belongs to the TPP enzyme family.</text>
</comment>
<evidence type="ECO:0000256" key="1">
    <source>
        <dbReference type="ARBA" id="ARBA00007812"/>
    </source>
</evidence>
<feature type="domain" description="Thiamine pyrophosphate enzyme central" evidence="5">
    <location>
        <begin position="252"/>
        <end position="380"/>
    </location>
</feature>
<feature type="domain" description="Thiamine pyrophosphate enzyme TPP-binding" evidence="6">
    <location>
        <begin position="443"/>
        <end position="587"/>
    </location>
</feature>
<keyword evidence="9" id="KW-1185">Reference proteome</keyword>
<proteinExistence type="inferred from homology"/>
<keyword evidence="8" id="KW-0614">Plasmid</keyword>
<name>A0ABZ1DUF6_9HYPH</name>
<evidence type="ECO:0000256" key="3">
    <source>
        <dbReference type="RuleBase" id="RU362132"/>
    </source>
</evidence>
<dbReference type="InterPro" id="IPR011766">
    <property type="entry name" value="TPP_enzyme_TPP-bd"/>
</dbReference>
<dbReference type="InterPro" id="IPR029061">
    <property type="entry name" value="THDP-binding"/>
</dbReference>
<dbReference type="EMBL" id="CP140637">
    <property type="protein sequence ID" value="WRW39394.1"/>
    <property type="molecule type" value="Genomic_DNA"/>
</dbReference>
<dbReference type="Pfam" id="PF02775">
    <property type="entry name" value="TPP_enzyme_C"/>
    <property type="match status" value="1"/>
</dbReference>
<evidence type="ECO:0000313" key="8">
    <source>
        <dbReference type="EMBL" id="WRW39394.1"/>
    </source>
</evidence>
<feature type="domain" description="Thiamine pyrophosphate enzyme N-terminal TPP-binding" evidence="7">
    <location>
        <begin position="67"/>
        <end position="177"/>
    </location>
</feature>
<dbReference type="InterPro" id="IPR047211">
    <property type="entry name" value="POXB-like"/>
</dbReference>
<dbReference type="InterPro" id="IPR012001">
    <property type="entry name" value="Thiamin_PyroP_enz_TPP-bd_dom"/>
</dbReference>
<dbReference type="PROSITE" id="PS00187">
    <property type="entry name" value="TPP_ENZYMES"/>
    <property type="match status" value="1"/>
</dbReference>
<evidence type="ECO:0000313" key="9">
    <source>
        <dbReference type="Proteomes" id="UP001322785"/>
    </source>
</evidence>
<feature type="compositionally biased region" description="Basic and acidic residues" evidence="4">
    <location>
        <begin position="43"/>
        <end position="56"/>
    </location>
</feature>
<keyword evidence="2 3" id="KW-0786">Thiamine pyrophosphate</keyword>
<evidence type="ECO:0000256" key="4">
    <source>
        <dbReference type="SAM" id="MobiDB-lite"/>
    </source>
</evidence>
<evidence type="ECO:0000259" key="6">
    <source>
        <dbReference type="Pfam" id="PF02775"/>
    </source>
</evidence>
<dbReference type="SUPFAM" id="SSF52467">
    <property type="entry name" value="DHS-like NAD/FAD-binding domain"/>
    <property type="match status" value="1"/>
</dbReference>
<evidence type="ECO:0000259" key="5">
    <source>
        <dbReference type="Pfam" id="PF00205"/>
    </source>
</evidence>
<gene>
    <name evidence="8" type="ORF">U5G49_006470</name>
</gene>
<evidence type="ECO:0000256" key="2">
    <source>
        <dbReference type="ARBA" id="ARBA00023052"/>
    </source>
</evidence>
<dbReference type="Gene3D" id="3.40.50.1220">
    <property type="entry name" value="TPP-binding domain"/>
    <property type="match status" value="1"/>
</dbReference>
<dbReference type="PANTHER" id="PTHR42981:SF2">
    <property type="entry name" value="PYRUVATE DEHYDROGENASE [UBIQUINONE]"/>
    <property type="match status" value="1"/>
</dbReference>
<dbReference type="Gene3D" id="3.40.50.970">
    <property type="match status" value="2"/>
</dbReference>
<organism evidence="8 9">
    <name type="scientific">Rhizobium indigoferae</name>
    <dbReference type="NCBI Taxonomy" id="158891"/>
    <lineage>
        <taxon>Bacteria</taxon>
        <taxon>Pseudomonadati</taxon>
        <taxon>Pseudomonadota</taxon>
        <taxon>Alphaproteobacteria</taxon>
        <taxon>Hyphomicrobiales</taxon>
        <taxon>Rhizobiaceae</taxon>
        <taxon>Rhizobium/Agrobacterium group</taxon>
        <taxon>Rhizobium</taxon>
    </lineage>
</organism>
<dbReference type="InterPro" id="IPR012000">
    <property type="entry name" value="Thiamin_PyroP_enz_cen_dom"/>
</dbReference>
<dbReference type="InterPro" id="IPR000399">
    <property type="entry name" value="TPP-bd_CS"/>
</dbReference>
<dbReference type="Pfam" id="PF02776">
    <property type="entry name" value="TPP_enzyme_N"/>
    <property type="match status" value="1"/>
</dbReference>
<dbReference type="PANTHER" id="PTHR42981">
    <property type="entry name" value="PYRUVATE DEHYDROGENASE [UBIQUINONE]"/>
    <property type="match status" value="1"/>
</dbReference>
<sequence length="635" mass="68072">MSGIMWVRQLNGLGWHSAEQAAGSFGHRIGRQRGKAQLSGSNAKHDASHERRREFNPDAGATAMSKRVADLIIETLQSAGVKTCYGVVGDTLNQIAHSIDRSEIDWVHVRHEEAGAFAAGAEAQLTGHLTACAGTCGPGSLHFINGLYEANRNRAPIIMIATQIERQDLGFESIQEINFDDVFKGCSVYCEMILTPEQARRKTVAACQAALTRRGVAVLVVPADIANAASHDEPAYAVHARRPLIRPSDADLDEIASILNKSGAITIYAGAGCAGAHDEVVATAARLKAPMAHTSRGKDFLEYDNPYNVGMTGIIGGPAGYHAIRNCDTLLLLGADFAWTQFYPDGATIIQIDADPTHIGRRHPVAIGTVGDIKTTLETLLPRLEQHDDNAFLATYVERHRKDVAAAKAETVSGPDSAISGTYLTKTINKYAADDALFAADDGTAAVWMLRHIDTGGKRRTFASLLHGTMASGMASSLGLQKCQPDRQVICLAGDGGFAMLLGDLLTTVQENLPVKIVVYDNGKLGFVDIEQKAAGLEPLYTDLKNPNFGEVAKAVGLWGHMVSKAGEVEDAVRTWLSQPGPALLHVKVKPMELVTPPSPFVSPEAVVGMAVYSARAMLHGKGHDVWEMIVENIP</sequence>
<protein>
    <submittedName>
        <fullName evidence="8">Thiamine pyrophosphate-binding protein</fullName>
    </submittedName>
</protein>
<feature type="region of interest" description="Disordered" evidence="4">
    <location>
        <begin position="32"/>
        <end position="56"/>
    </location>
</feature>
<dbReference type="SUPFAM" id="SSF52518">
    <property type="entry name" value="Thiamin diphosphate-binding fold (THDP-binding)"/>
    <property type="match status" value="2"/>
</dbReference>
<reference evidence="8 9" key="1">
    <citation type="submission" date="2023-12" db="EMBL/GenBank/DDBJ databases">
        <authorList>
            <person name="Menendez E."/>
            <person name="Kaur S."/>
            <person name="Flores-Felix J.D."/>
            <person name="diCenzo G.C."/>
            <person name="Peix A."/>
            <person name="Velazquez E."/>
        </authorList>
    </citation>
    <scope>NUCLEOTIDE SEQUENCE [LARGE SCALE GENOMIC DNA]</scope>
    <source>
        <strain evidence="8 9">CIP 108029</strain>
        <plasmid evidence="8 9">pRinCIP108029d</plasmid>
    </source>
</reference>
<evidence type="ECO:0000259" key="7">
    <source>
        <dbReference type="Pfam" id="PF02776"/>
    </source>
</evidence>
<dbReference type="InterPro" id="IPR029035">
    <property type="entry name" value="DHS-like_NAD/FAD-binding_dom"/>
</dbReference>
<geneLocation type="plasmid" evidence="8 9">
    <name>pRinCIP108029d</name>
</geneLocation>
<dbReference type="RefSeq" id="WP_284200361.1">
    <property type="nucleotide sequence ID" value="NZ_BSOQ01000008.1"/>
</dbReference>
<dbReference type="Proteomes" id="UP001322785">
    <property type="component" value="Plasmid pRinCIP108029d"/>
</dbReference>
<dbReference type="Pfam" id="PF00205">
    <property type="entry name" value="TPP_enzyme_M"/>
    <property type="match status" value="1"/>
</dbReference>